<accession>A0A0L0DEK8</accession>
<dbReference type="Pfam" id="PF14138">
    <property type="entry name" value="COX16"/>
    <property type="match status" value="1"/>
</dbReference>
<protein>
    <submittedName>
        <fullName evidence="10">Leucyl-tRNA synthetase</fullName>
    </submittedName>
</protein>
<dbReference type="AlphaFoldDB" id="A0A0L0DEK8"/>
<dbReference type="OMA" id="MAYIMEG"/>
<dbReference type="RefSeq" id="XP_013762533.1">
    <property type="nucleotide sequence ID" value="XM_013907079.1"/>
</dbReference>
<dbReference type="PANTHER" id="PTHR17130">
    <property type="entry name" value="MITOCHONDRIAL OUTER MEMBRANE PROTEIN 25"/>
    <property type="match status" value="1"/>
</dbReference>
<dbReference type="GO" id="GO:0005743">
    <property type="term" value="C:mitochondrial inner membrane"/>
    <property type="evidence" value="ECO:0007669"/>
    <property type="project" value="UniProtKB-SubCell"/>
</dbReference>
<keyword evidence="7 9" id="KW-0472">Membrane</keyword>
<organism evidence="10 11">
    <name type="scientific">Thecamonas trahens ATCC 50062</name>
    <dbReference type="NCBI Taxonomy" id="461836"/>
    <lineage>
        <taxon>Eukaryota</taxon>
        <taxon>Apusozoa</taxon>
        <taxon>Apusomonadida</taxon>
        <taxon>Apusomonadidae</taxon>
        <taxon>Thecamonas</taxon>
    </lineage>
</organism>
<keyword evidence="11" id="KW-1185">Reference proteome</keyword>
<evidence type="ECO:0000256" key="1">
    <source>
        <dbReference type="ARBA" id="ARBA00004434"/>
    </source>
</evidence>
<evidence type="ECO:0000256" key="5">
    <source>
        <dbReference type="ARBA" id="ARBA00022989"/>
    </source>
</evidence>
<comment type="subcellular location">
    <subcellularLocation>
        <location evidence="1">Mitochondrion inner membrane</location>
        <topology evidence="1">Single-pass membrane protein</topology>
    </subcellularLocation>
</comment>
<dbReference type="PANTHER" id="PTHR17130:SF14">
    <property type="entry name" value="CYTOCHROME C OXIDASE ASSEMBLY PROTEIN COX16 HOMOLOG, MITOCHONDRIAL"/>
    <property type="match status" value="1"/>
</dbReference>
<proteinExistence type="inferred from homology"/>
<evidence type="ECO:0000256" key="4">
    <source>
        <dbReference type="ARBA" id="ARBA00022792"/>
    </source>
</evidence>
<keyword evidence="5 9" id="KW-1133">Transmembrane helix</keyword>
<evidence type="ECO:0000256" key="6">
    <source>
        <dbReference type="ARBA" id="ARBA00023128"/>
    </source>
</evidence>
<dbReference type="EMBL" id="GL349435">
    <property type="protein sequence ID" value="KNC50650.1"/>
    <property type="molecule type" value="Genomic_DNA"/>
</dbReference>
<evidence type="ECO:0000256" key="3">
    <source>
        <dbReference type="ARBA" id="ARBA00022692"/>
    </source>
</evidence>
<dbReference type="GO" id="GO:0004812">
    <property type="term" value="F:aminoacyl-tRNA ligase activity"/>
    <property type="evidence" value="ECO:0007669"/>
    <property type="project" value="UniProtKB-KW"/>
</dbReference>
<feature type="region of interest" description="Disordered" evidence="8">
    <location>
        <begin position="65"/>
        <end position="91"/>
    </location>
</feature>
<reference evidence="10 11" key="1">
    <citation type="submission" date="2010-05" db="EMBL/GenBank/DDBJ databases">
        <title>The Genome Sequence of Thecamonas trahens ATCC 50062.</title>
        <authorList>
            <consortium name="The Broad Institute Genome Sequencing Platform"/>
            <person name="Russ C."/>
            <person name="Cuomo C."/>
            <person name="Shea T."/>
            <person name="Young S.K."/>
            <person name="Zeng Q."/>
            <person name="Koehrsen M."/>
            <person name="Haas B."/>
            <person name="Borodovsky M."/>
            <person name="Guigo R."/>
            <person name="Alvarado L."/>
            <person name="Berlin A."/>
            <person name="Bochicchio J."/>
            <person name="Borenstein D."/>
            <person name="Chapman S."/>
            <person name="Chen Z."/>
            <person name="Freedman E."/>
            <person name="Gellesch M."/>
            <person name="Goldberg J."/>
            <person name="Griggs A."/>
            <person name="Gujja S."/>
            <person name="Heilman E."/>
            <person name="Heiman D."/>
            <person name="Hepburn T."/>
            <person name="Howarth C."/>
            <person name="Jen D."/>
            <person name="Larson L."/>
            <person name="Mehta T."/>
            <person name="Park D."/>
            <person name="Pearson M."/>
            <person name="Roberts A."/>
            <person name="Saif S."/>
            <person name="Shenoy N."/>
            <person name="Sisk P."/>
            <person name="Stolte C."/>
            <person name="Sykes S."/>
            <person name="Thomson T."/>
            <person name="Walk T."/>
            <person name="White J."/>
            <person name="Yandava C."/>
            <person name="Burger G."/>
            <person name="Gray M.W."/>
            <person name="Holland P.W.H."/>
            <person name="King N."/>
            <person name="Lang F.B.F."/>
            <person name="Roger A.J."/>
            <person name="Ruiz-Trillo I."/>
            <person name="Lander E."/>
            <person name="Nusbaum C."/>
        </authorList>
    </citation>
    <scope>NUCLEOTIDE SEQUENCE [LARGE SCALE GENOMIC DNA]</scope>
    <source>
        <strain evidence="10 11">ATCC 50062</strain>
    </source>
</reference>
<sequence length="91" mass="10442">MPRSPLVRVGIPFVGFMVAGLYGATYMMDKKFERSTASKTNVTLEERTKRHVKKRKVSIEEEYQRLRDHAAESGSNYENKPVPRTNAPRSL</sequence>
<dbReference type="GO" id="GO:0033617">
    <property type="term" value="P:mitochondrial respiratory chain complex IV assembly"/>
    <property type="evidence" value="ECO:0007669"/>
    <property type="project" value="TreeGrafter"/>
</dbReference>
<name>A0A0L0DEK8_THETB</name>
<keyword evidence="6" id="KW-0496">Mitochondrion</keyword>
<keyword evidence="10" id="KW-0030">Aminoacyl-tRNA synthetase</keyword>
<evidence type="ECO:0000256" key="2">
    <source>
        <dbReference type="ARBA" id="ARBA00008370"/>
    </source>
</evidence>
<feature type="transmembrane region" description="Helical" evidence="9">
    <location>
        <begin position="6"/>
        <end position="24"/>
    </location>
</feature>
<evidence type="ECO:0000256" key="8">
    <source>
        <dbReference type="SAM" id="MobiDB-lite"/>
    </source>
</evidence>
<keyword evidence="10" id="KW-0436">Ligase</keyword>
<dbReference type="GeneID" id="25560594"/>
<evidence type="ECO:0000256" key="9">
    <source>
        <dbReference type="SAM" id="Phobius"/>
    </source>
</evidence>
<dbReference type="Proteomes" id="UP000054408">
    <property type="component" value="Unassembled WGS sequence"/>
</dbReference>
<evidence type="ECO:0000313" key="10">
    <source>
        <dbReference type="EMBL" id="KNC50650.1"/>
    </source>
</evidence>
<gene>
    <name evidence="10" type="ORF">AMSG_00812</name>
</gene>
<evidence type="ECO:0000313" key="11">
    <source>
        <dbReference type="Proteomes" id="UP000054408"/>
    </source>
</evidence>
<comment type="similarity">
    <text evidence="2">Belongs to the COX16 family.</text>
</comment>
<dbReference type="OrthoDB" id="5516033at2759"/>
<dbReference type="InterPro" id="IPR020164">
    <property type="entry name" value="Cyt_c_Oxase_assmbl_COX16"/>
</dbReference>
<keyword evidence="4" id="KW-0999">Mitochondrion inner membrane</keyword>
<evidence type="ECO:0000256" key="7">
    <source>
        <dbReference type="ARBA" id="ARBA00023136"/>
    </source>
</evidence>
<keyword evidence="3 9" id="KW-0812">Transmembrane</keyword>